<feature type="chain" id="PRO_5022691430" evidence="1">
    <location>
        <begin position="24"/>
        <end position="179"/>
    </location>
</feature>
<sequence length="179" mass="19532">MTIKFLITTSTILTLLTPGVLSAYDTELQCTSDGPGDDAACVVEDFSTYSTPSFLGSNFTSPNGFFFERLTTGPQFQIQTLGINGNWLFVPGQSSVVHFPVSGTVFTFALTGGGYFEISTFDTGGNFVQTIQTSVFNQTKVVRLGPVDEIAYAIIHHITDSCEVDFNEPYITDVRICEF</sequence>
<protein>
    <submittedName>
        <fullName evidence="2">Uncharacterized protein</fullName>
    </submittedName>
</protein>
<organism evidence="2 3">
    <name type="scientific">Microvenator marinus</name>
    <dbReference type="NCBI Taxonomy" id="2600177"/>
    <lineage>
        <taxon>Bacteria</taxon>
        <taxon>Deltaproteobacteria</taxon>
        <taxon>Bradymonadales</taxon>
        <taxon>Microvenatoraceae</taxon>
        <taxon>Microvenator</taxon>
    </lineage>
</organism>
<feature type="signal peptide" evidence="1">
    <location>
        <begin position="1"/>
        <end position="23"/>
    </location>
</feature>
<proteinExistence type="predicted"/>
<reference evidence="2 3" key="1">
    <citation type="submission" date="2019-08" db="EMBL/GenBank/DDBJ databases">
        <authorList>
            <person name="Liang Q."/>
        </authorList>
    </citation>
    <scope>NUCLEOTIDE SEQUENCE [LARGE SCALE GENOMIC DNA]</scope>
    <source>
        <strain evidence="2 3">V1718</strain>
    </source>
</reference>
<evidence type="ECO:0000256" key="1">
    <source>
        <dbReference type="SAM" id="SignalP"/>
    </source>
</evidence>
<dbReference type="RefSeq" id="WP_146961980.1">
    <property type="nucleotide sequence ID" value="NZ_CP042467.1"/>
</dbReference>
<keyword evidence="3" id="KW-1185">Reference proteome</keyword>
<dbReference type="EMBL" id="CP042467">
    <property type="protein sequence ID" value="QED29029.1"/>
    <property type="molecule type" value="Genomic_DNA"/>
</dbReference>
<dbReference type="KEGG" id="bbae:FRD01_17645"/>
<dbReference type="Proteomes" id="UP000321595">
    <property type="component" value="Chromosome"/>
</dbReference>
<gene>
    <name evidence="2" type="ORF">FRD01_17645</name>
</gene>
<name>A0A5B8Y048_9DELT</name>
<evidence type="ECO:0000313" key="3">
    <source>
        <dbReference type="Proteomes" id="UP000321595"/>
    </source>
</evidence>
<keyword evidence="1" id="KW-0732">Signal</keyword>
<dbReference type="AlphaFoldDB" id="A0A5B8Y048"/>
<accession>A0A5B8Y048</accession>
<evidence type="ECO:0000313" key="2">
    <source>
        <dbReference type="EMBL" id="QED29029.1"/>
    </source>
</evidence>